<feature type="region of interest" description="Disordered" evidence="4">
    <location>
        <begin position="424"/>
        <end position="502"/>
    </location>
</feature>
<comment type="caution">
    <text evidence="5">The sequence shown here is derived from an EMBL/GenBank/DDBJ whole genome shotgun (WGS) entry which is preliminary data.</text>
</comment>
<dbReference type="InterPro" id="IPR026079">
    <property type="entry name" value="CDR2"/>
</dbReference>
<sequence length="813" mass="90978">MDAHARDEGHAARPALCACGSAGAADGRVGSGSGNPGVGGGAVPPAVGAAVMTDSGRTSRASGPSSLPCMELWDYSMELECLQASDGMRSLLDLQLAAELGKTLLERNKELETSLKQHQNIIEDQTQEIEYLTKQTAALREVNDSRLRIYEQLEVSIQDLERTNQRLAVENTADKKHIKSLCLTIDSLEAKCEELQRSIDDLSEQQENRKRIQGNESSMIIRTSDSTIQNNTESEKNTLKLNGVDANSNSDADEVVRLLGQIRELKHQRAKEQRKAAELEEQLAAIVQENMTLEEKLNIMQQKEDDMKCLQEEMLTLEEVRQGQLCRRCLRAIDTRGQDELSLVMDREDDDISVVNSVTSETHCSTVMMQIQNIEEHHDNPYRILVEKYEALLEMQRHPVSRQHSAATSNNCLSLQEELQLSGDFGSFTGKEDPESEPEPEPSETCKPNKNRKDMKSSAGNGEKAFSSTTPTDFSEAETSSSGFSDETSNKGTQTEGHLLPPGSFLCSIADGDDCRFSIYDDASPIESRFRKTPEYRQLFREIFAVLKRAAEAKDEGEQLPLLEDSTPVIEVPKVPPATPLKEEQPSTFTPESTAPEKKKENGRKSSPESKKQKVPPQRAAPSKPKPEISEPVEKTNELPPKNDAVEEITSQEEERVEEMKSKQAPKKDYLEYLSVGVGVKKKSNRGKNSPMKNLKASVQERVQRLEQLNSVGIGMSFTNRTYKKRRDGRHMDYSFDRSSSPSLSGPNGTYRNDENQRQSPYSCSSNYENSWEVQSYPSAASQEVAKLKRLEKSYAEVLRYGPQKTNRPHYRK</sequence>
<feature type="compositionally biased region" description="Polar residues" evidence="4">
    <location>
        <begin position="758"/>
        <end position="768"/>
    </location>
</feature>
<feature type="compositionally biased region" description="Basic and acidic residues" evidence="4">
    <location>
        <begin position="595"/>
        <end position="612"/>
    </location>
</feature>
<evidence type="ECO:0000313" key="5">
    <source>
        <dbReference type="EMBL" id="KAK7869307.1"/>
    </source>
</evidence>
<feature type="coiled-coil region" evidence="3">
    <location>
        <begin position="255"/>
        <end position="320"/>
    </location>
</feature>
<accession>A0AAN9ZAZ2</accession>
<evidence type="ECO:0008006" key="7">
    <source>
        <dbReference type="Google" id="ProtNLM"/>
    </source>
</evidence>
<dbReference type="PANTHER" id="PTHR19232">
    <property type="entry name" value="CENTROCORTIN FAMILY MEMBER"/>
    <property type="match status" value="1"/>
</dbReference>
<dbReference type="Proteomes" id="UP001378592">
    <property type="component" value="Unassembled WGS sequence"/>
</dbReference>
<evidence type="ECO:0000256" key="1">
    <source>
        <dbReference type="ARBA" id="ARBA00009019"/>
    </source>
</evidence>
<dbReference type="AlphaFoldDB" id="A0AAN9ZAZ2"/>
<gene>
    <name evidence="5" type="ORF">R5R35_012873</name>
</gene>
<feature type="coiled-coil region" evidence="3">
    <location>
        <begin position="108"/>
        <end position="212"/>
    </location>
</feature>
<evidence type="ECO:0000256" key="3">
    <source>
        <dbReference type="SAM" id="Coils"/>
    </source>
</evidence>
<feature type="region of interest" description="Disordered" evidence="4">
    <location>
        <begin position="551"/>
        <end position="664"/>
    </location>
</feature>
<reference evidence="5 6" key="1">
    <citation type="submission" date="2024-03" db="EMBL/GenBank/DDBJ databases">
        <title>The genome assembly and annotation of the cricket Gryllus longicercus Weissman &amp; Gray.</title>
        <authorList>
            <person name="Szrajer S."/>
            <person name="Gray D."/>
            <person name="Ylla G."/>
        </authorList>
    </citation>
    <scope>NUCLEOTIDE SEQUENCE [LARGE SCALE GENOMIC DNA]</scope>
    <source>
        <strain evidence="5">DAG 2021-001</strain>
        <tissue evidence="5">Whole body minus gut</tissue>
    </source>
</reference>
<evidence type="ECO:0000313" key="6">
    <source>
        <dbReference type="Proteomes" id="UP001378592"/>
    </source>
</evidence>
<keyword evidence="6" id="KW-1185">Reference proteome</keyword>
<comment type="similarity">
    <text evidence="1">Belongs to the CDR2 family.</text>
</comment>
<feature type="compositionally biased region" description="Polar residues" evidence="4">
    <location>
        <begin position="466"/>
        <end position="496"/>
    </location>
</feature>
<name>A0AAN9ZAZ2_9ORTH</name>
<feature type="compositionally biased region" description="Polar residues" evidence="4">
    <location>
        <begin position="737"/>
        <end position="751"/>
    </location>
</feature>
<feature type="compositionally biased region" description="Basic and acidic residues" evidence="4">
    <location>
        <begin position="625"/>
        <end position="637"/>
    </location>
</feature>
<evidence type="ECO:0000256" key="2">
    <source>
        <dbReference type="ARBA" id="ARBA00023054"/>
    </source>
</evidence>
<dbReference type="EMBL" id="JAZDUA010000076">
    <property type="protein sequence ID" value="KAK7869307.1"/>
    <property type="molecule type" value="Genomic_DNA"/>
</dbReference>
<dbReference type="PANTHER" id="PTHR19232:SF7">
    <property type="entry name" value="CENTROCORTIN, ISOFORM A"/>
    <property type="match status" value="1"/>
</dbReference>
<feature type="region of interest" description="Disordered" evidence="4">
    <location>
        <begin position="723"/>
        <end position="768"/>
    </location>
</feature>
<feature type="compositionally biased region" description="Acidic residues" evidence="4">
    <location>
        <begin position="646"/>
        <end position="657"/>
    </location>
</feature>
<evidence type="ECO:0000256" key="4">
    <source>
        <dbReference type="SAM" id="MobiDB-lite"/>
    </source>
</evidence>
<keyword evidence="2 3" id="KW-0175">Coiled coil</keyword>
<proteinExistence type="inferred from homology"/>
<organism evidence="5 6">
    <name type="scientific">Gryllus longicercus</name>
    <dbReference type="NCBI Taxonomy" id="2509291"/>
    <lineage>
        <taxon>Eukaryota</taxon>
        <taxon>Metazoa</taxon>
        <taxon>Ecdysozoa</taxon>
        <taxon>Arthropoda</taxon>
        <taxon>Hexapoda</taxon>
        <taxon>Insecta</taxon>
        <taxon>Pterygota</taxon>
        <taxon>Neoptera</taxon>
        <taxon>Polyneoptera</taxon>
        <taxon>Orthoptera</taxon>
        <taxon>Ensifera</taxon>
        <taxon>Gryllidea</taxon>
        <taxon>Grylloidea</taxon>
        <taxon>Gryllidae</taxon>
        <taxon>Gryllinae</taxon>
        <taxon>Gryllus</taxon>
    </lineage>
</organism>
<protein>
    <recommendedName>
        <fullName evidence="7">Cerebellar degeneration-related protein 2</fullName>
    </recommendedName>
</protein>